<evidence type="ECO:0000256" key="11">
    <source>
        <dbReference type="ARBA" id="ARBA00023146"/>
    </source>
</evidence>
<feature type="binding site" evidence="13">
    <location>
        <position position="383"/>
    </location>
    <ligand>
        <name>Zn(2+)</name>
        <dbReference type="ChEBI" id="CHEBI:29105"/>
        <note>catalytic</note>
    </ligand>
</feature>
<dbReference type="InterPro" id="IPR012676">
    <property type="entry name" value="TGS-like"/>
</dbReference>
<evidence type="ECO:0000256" key="5">
    <source>
        <dbReference type="ARBA" id="ARBA00022723"/>
    </source>
</evidence>
<comment type="caution">
    <text evidence="16">The sequence shown here is derived from an EMBL/GenBank/DDBJ whole genome shotgun (WGS) entry which is preliminary data.</text>
</comment>
<dbReference type="CDD" id="cd01667">
    <property type="entry name" value="TGS_ThrRS"/>
    <property type="match status" value="1"/>
</dbReference>
<dbReference type="InterPro" id="IPR033728">
    <property type="entry name" value="ThrRS_core"/>
</dbReference>
<dbReference type="Gene3D" id="3.40.50.800">
    <property type="entry name" value="Anticodon-binding domain"/>
    <property type="match status" value="1"/>
</dbReference>
<dbReference type="InterPro" id="IPR045864">
    <property type="entry name" value="aa-tRNA-synth_II/BPL/LPL"/>
</dbReference>
<dbReference type="SUPFAM" id="SSF81271">
    <property type="entry name" value="TGS-like"/>
    <property type="match status" value="1"/>
</dbReference>
<feature type="binding site" evidence="13">
    <location>
        <position position="332"/>
    </location>
    <ligand>
        <name>Zn(2+)</name>
        <dbReference type="ChEBI" id="CHEBI:29105"/>
        <note>catalytic</note>
    </ligand>
</feature>
<dbReference type="InterPro" id="IPR002314">
    <property type="entry name" value="aa-tRNA-synt_IIb"/>
</dbReference>
<dbReference type="SUPFAM" id="SSF52954">
    <property type="entry name" value="Class II aaRS ABD-related"/>
    <property type="match status" value="1"/>
</dbReference>
<keyword evidence="6 13" id="KW-0547">Nucleotide-binding</keyword>
<evidence type="ECO:0000256" key="10">
    <source>
        <dbReference type="ARBA" id="ARBA00022917"/>
    </source>
</evidence>
<organism evidence="16 17">
    <name type="scientific">Dorea hominis</name>
    <dbReference type="NCBI Taxonomy" id="2763040"/>
    <lineage>
        <taxon>Bacteria</taxon>
        <taxon>Bacillati</taxon>
        <taxon>Bacillota</taxon>
        <taxon>Clostridia</taxon>
        <taxon>Lachnospirales</taxon>
        <taxon>Lachnospiraceae</taxon>
        <taxon>Dorea</taxon>
    </lineage>
</organism>
<dbReference type="EMBL" id="JACOOY010000001">
    <property type="protein sequence ID" value="MBC5663778.1"/>
    <property type="molecule type" value="Genomic_DNA"/>
</dbReference>
<evidence type="ECO:0000259" key="14">
    <source>
        <dbReference type="PROSITE" id="PS50862"/>
    </source>
</evidence>
<dbReference type="EC" id="6.1.1.3" evidence="13"/>
<keyword evidence="2 13" id="KW-0963">Cytoplasm</keyword>
<dbReference type="PROSITE" id="PS51880">
    <property type="entry name" value="TGS"/>
    <property type="match status" value="1"/>
</dbReference>
<dbReference type="Proteomes" id="UP000647235">
    <property type="component" value="Unassembled WGS sequence"/>
</dbReference>
<dbReference type="Pfam" id="PF03129">
    <property type="entry name" value="HGTP_anticodon"/>
    <property type="match status" value="1"/>
</dbReference>
<dbReference type="Gene3D" id="3.30.930.10">
    <property type="entry name" value="Bira Bifunctional Protein, Domain 2"/>
    <property type="match status" value="1"/>
</dbReference>
<dbReference type="NCBIfam" id="TIGR00418">
    <property type="entry name" value="thrS"/>
    <property type="match status" value="1"/>
</dbReference>
<feature type="binding site" evidence="13">
    <location>
        <position position="508"/>
    </location>
    <ligand>
        <name>Zn(2+)</name>
        <dbReference type="ChEBI" id="CHEBI:29105"/>
        <note>catalytic</note>
    </ligand>
</feature>
<evidence type="ECO:0000256" key="2">
    <source>
        <dbReference type="ARBA" id="ARBA00022490"/>
    </source>
</evidence>
<evidence type="ECO:0000256" key="12">
    <source>
        <dbReference type="ARBA" id="ARBA00049515"/>
    </source>
</evidence>
<dbReference type="GO" id="GO:0004829">
    <property type="term" value="F:threonine-tRNA ligase activity"/>
    <property type="evidence" value="ECO:0007669"/>
    <property type="project" value="UniProtKB-EC"/>
</dbReference>
<comment type="caution">
    <text evidence="13">Lacks conserved residue(s) required for the propagation of feature annotation.</text>
</comment>
<dbReference type="InterPro" id="IPR004154">
    <property type="entry name" value="Anticodon-bd"/>
</dbReference>
<dbReference type="HAMAP" id="MF_00184">
    <property type="entry name" value="Thr_tRNA_synth"/>
    <property type="match status" value="1"/>
</dbReference>
<dbReference type="InterPro" id="IPR002320">
    <property type="entry name" value="Thr-tRNA-ligase_IIa"/>
</dbReference>
<keyword evidence="7 13" id="KW-0862">Zinc</keyword>
<keyword evidence="3 13" id="KW-0820">tRNA-binding</keyword>
<evidence type="ECO:0000256" key="9">
    <source>
        <dbReference type="ARBA" id="ARBA00022884"/>
    </source>
</evidence>
<name>A0ABR7ER01_9FIRM</name>
<evidence type="ECO:0000256" key="8">
    <source>
        <dbReference type="ARBA" id="ARBA00022840"/>
    </source>
</evidence>
<dbReference type="Pfam" id="PF02824">
    <property type="entry name" value="TGS"/>
    <property type="match status" value="1"/>
</dbReference>
<dbReference type="RefSeq" id="WP_021861052.1">
    <property type="nucleotide sequence ID" value="NZ_JACOOY010000001.1"/>
</dbReference>
<dbReference type="InterPro" id="IPR004095">
    <property type="entry name" value="TGS"/>
</dbReference>
<feature type="domain" description="Aminoacyl-transfer RNA synthetases class-II family profile" evidence="14">
    <location>
        <begin position="266"/>
        <end position="531"/>
    </location>
</feature>
<gene>
    <name evidence="13 16" type="primary">thrS</name>
    <name evidence="16" type="ORF">H8S07_00550</name>
</gene>
<evidence type="ECO:0000256" key="6">
    <source>
        <dbReference type="ARBA" id="ARBA00022741"/>
    </source>
</evidence>
<evidence type="ECO:0000256" key="4">
    <source>
        <dbReference type="ARBA" id="ARBA00022598"/>
    </source>
</evidence>
<dbReference type="Pfam" id="PF00587">
    <property type="entry name" value="tRNA-synt_2b"/>
    <property type="match status" value="1"/>
</dbReference>
<comment type="cofactor">
    <cofactor evidence="13">
        <name>Zn(2+)</name>
        <dbReference type="ChEBI" id="CHEBI:29105"/>
    </cofactor>
    <text evidence="13">Binds 1 zinc ion per subunit.</text>
</comment>
<dbReference type="Gene3D" id="3.30.980.10">
    <property type="entry name" value="Threonyl-trna Synthetase, Chain A, domain 2"/>
    <property type="match status" value="1"/>
</dbReference>
<dbReference type="SMART" id="SM00863">
    <property type="entry name" value="tRNA_SAD"/>
    <property type="match status" value="1"/>
</dbReference>
<keyword evidence="5 13" id="KW-0479">Metal-binding</keyword>
<dbReference type="PANTHER" id="PTHR11451">
    <property type="entry name" value="THREONINE-TRNA LIGASE"/>
    <property type="match status" value="1"/>
</dbReference>
<keyword evidence="9 13" id="KW-0694">RNA-binding</keyword>
<dbReference type="InterPro" id="IPR012947">
    <property type="entry name" value="tRNA_SAD"/>
</dbReference>
<evidence type="ECO:0000256" key="13">
    <source>
        <dbReference type="HAMAP-Rule" id="MF_00184"/>
    </source>
</evidence>
<evidence type="ECO:0000256" key="3">
    <source>
        <dbReference type="ARBA" id="ARBA00022555"/>
    </source>
</evidence>
<dbReference type="PANTHER" id="PTHR11451:SF44">
    <property type="entry name" value="THREONINE--TRNA LIGASE, CHLOROPLASTIC_MITOCHONDRIAL 2"/>
    <property type="match status" value="1"/>
</dbReference>
<comment type="similarity">
    <text evidence="1 13">Belongs to the class-II aminoacyl-tRNA synthetase family.</text>
</comment>
<dbReference type="InterPro" id="IPR047246">
    <property type="entry name" value="ThrRS_anticodon"/>
</dbReference>
<dbReference type="CDD" id="cd00860">
    <property type="entry name" value="ThrRS_anticodon"/>
    <property type="match status" value="1"/>
</dbReference>
<evidence type="ECO:0000256" key="7">
    <source>
        <dbReference type="ARBA" id="ARBA00022833"/>
    </source>
</evidence>
<evidence type="ECO:0000259" key="15">
    <source>
        <dbReference type="PROSITE" id="PS51880"/>
    </source>
</evidence>
<dbReference type="InterPro" id="IPR012675">
    <property type="entry name" value="Beta-grasp_dom_sf"/>
</dbReference>
<dbReference type="SUPFAM" id="SSF55186">
    <property type="entry name" value="ThrRS/AlaRS common domain"/>
    <property type="match status" value="1"/>
</dbReference>
<protein>
    <recommendedName>
        <fullName evidence="13">Threonine--tRNA ligase</fullName>
        <ecNumber evidence="13">6.1.1.3</ecNumber>
    </recommendedName>
    <alternativeName>
        <fullName evidence="13">Threonyl-tRNA synthetase</fullName>
        <shortName evidence="13">ThrRS</shortName>
    </alternativeName>
</protein>
<dbReference type="InterPro" id="IPR018163">
    <property type="entry name" value="Thr/Ala-tRNA-synth_IIc_edit"/>
</dbReference>
<dbReference type="PROSITE" id="PS50862">
    <property type="entry name" value="AA_TRNA_LIGASE_II"/>
    <property type="match status" value="1"/>
</dbReference>
<evidence type="ECO:0000256" key="1">
    <source>
        <dbReference type="ARBA" id="ARBA00008226"/>
    </source>
</evidence>
<dbReference type="Pfam" id="PF07973">
    <property type="entry name" value="tRNA_SAD"/>
    <property type="match status" value="1"/>
</dbReference>
<sequence>MKITLKDGSVMEFEQEMSVLDVAKSISEGLARVATSAKVDGDIVDLRTVLDKDCELEILTFDSEDGNGAFNHTAAHIMAQAVKRLYPETKLAIGPSIANGFYYDLDRETAFTAEDLEKIEKEMKKIVKEALPLERFTKSREEAIAFFKEKEEPYKVELIKDLPEGAEISFYKQGEFTDLCAGPHLMSTKTVKAFKLTSLAGAYWRGDEKNKMLTRIYGVAYPKKAQLDEYLHMMEEAKKRDHRKLGKELGLFMMCEEGPGFPFFLPKGMVLKNTLLDYWRELHKRCGYQEVSTPIILSRHLWETSGHWDHYKENMYTTVIDDEDFAIKPMNCPGGMLVYKAEPRSYKDLPLRVGELGLVHRHEKSGQLHGLMRVRCFTQDDAHIFMMPEQIRDEIKGVAALIDEVYSLFGFKYHVELSTRPDNSMGSDEDWELATEGLRGALDDLGLDYVVNEGDGAFYGPKIDFHLTDSIGRTWQCGTIQLDMQLPQRFELEYTGADGEKHRPIMIHRVAFGSIERFIGILIEHFAGAFPTWLAPVQVKVLPISDKYMDYAQKVQDTLYNAGIRSEIDSRAEKIGYKIREAQMQKIPYMLVVGAKEEEAGVVSVRSRFAGDEGQKDLTAFMDALKEEIDTKTIREVEKED</sequence>
<dbReference type="InterPro" id="IPR006195">
    <property type="entry name" value="aa-tRNA-synth_II"/>
</dbReference>
<keyword evidence="11 13" id="KW-0030">Aminoacyl-tRNA synthetase</keyword>
<dbReference type="Gene3D" id="3.30.54.20">
    <property type="match status" value="1"/>
</dbReference>
<keyword evidence="17" id="KW-1185">Reference proteome</keyword>
<dbReference type="InterPro" id="IPR036621">
    <property type="entry name" value="Anticodon-bd_dom_sf"/>
</dbReference>
<comment type="catalytic activity">
    <reaction evidence="12 13">
        <text>tRNA(Thr) + L-threonine + ATP = L-threonyl-tRNA(Thr) + AMP + diphosphate + H(+)</text>
        <dbReference type="Rhea" id="RHEA:24624"/>
        <dbReference type="Rhea" id="RHEA-COMP:9670"/>
        <dbReference type="Rhea" id="RHEA-COMP:9704"/>
        <dbReference type="ChEBI" id="CHEBI:15378"/>
        <dbReference type="ChEBI" id="CHEBI:30616"/>
        <dbReference type="ChEBI" id="CHEBI:33019"/>
        <dbReference type="ChEBI" id="CHEBI:57926"/>
        <dbReference type="ChEBI" id="CHEBI:78442"/>
        <dbReference type="ChEBI" id="CHEBI:78534"/>
        <dbReference type="ChEBI" id="CHEBI:456215"/>
        <dbReference type="EC" id="6.1.1.3"/>
    </reaction>
</comment>
<dbReference type="CDD" id="cd00771">
    <property type="entry name" value="ThrRS_core"/>
    <property type="match status" value="1"/>
</dbReference>
<keyword evidence="8 13" id="KW-0067">ATP-binding</keyword>
<keyword evidence="4 13" id="KW-0436">Ligase</keyword>
<keyword evidence="10 13" id="KW-0648">Protein biosynthesis</keyword>
<comment type="subunit">
    <text evidence="13">Homodimer.</text>
</comment>
<dbReference type="Gene3D" id="3.10.20.30">
    <property type="match status" value="1"/>
</dbReference>
<accession>A0ABR7ER01</accession>
<feature type="domain" description="TGS" evidence="15">
    <location>
        <begin position="1"/>
        <end position="60"/>
    </location>
</feature>
<evidence type="ECO:0000313" key="17">
    <source>
        <dbReference type="Proteomes" id="UP000647235"/>
    </source>
</evidence>
<proteinExistence type="inferred from homology"/>
<evidence type="ECO:0000313" key="16">
    <source>
        <dbReference type="EMBL" id="MBC5663778.1"/>
    </source>
</evidence>
<dbReference type="PRINTS" id="PR01047">
    <property type="entry name" value="TRNASYNTHTHR"/>
</dbReference>
<reference evidence="16 17" key="1">
    <citation type="submission" date="2020-08" db="EMBL/GenBank/DDBJ databases">
        <title>Genome public.</title>
        <authorList>
            <person name="Liu C."/>
            <person name="Sun Q."/>
        </authorList>
    </citation>
    <scope>NUCLEOTIDE SEQUENCE [LARGE SCALE GENOMIC DNA]</scope>
    <source>
        <strain evidence="16 17">NSJ-36</strain>
    </source>
</reference>
<comment type="subcellular location">
    <subcellularLocation>
        <location evidence="13">Cytoplasm</location>
    </subcellularLocation>
</comment>
<dbReference type="SUPFAM" id="SSF55681">
    <property type="entry name" value="Class II aaRS and biotin synthetases"/>
    <property type="match status" value="1"/>
</dbReference>